<name>A0ABV0S1Y0_9TELE</name>
<protein>
    <submittedName>
        <fullName evidence="1">Uncharacterized protein</fullName>
    </submittedName>
</protein>
<sequence length="136" mass="16051">MEDVKKAVEGVTSPREDPIQCGEDVESLRRSYHLNGEEVQQVWMTVTGTDWHHVRGNWNPIHNNAVLAHNDQELTNRVRGLIDRLTVRYRRRADYAEIARMKQKEEEPFEEYRIRLTKVFKIQSGLQEDENEQGAY</sequence>
<evidence type="ECO:0000313" key="1">
    <source>
        <dbReference type="EMBL" id="MEQ2213547.1"/>
    </source>
</evidence>
<gene>
    <name evidence="1" type="ORF">XENOCAPTIV_016779</name>
</gene>
<evidence type="ECO:0000313" key="2">
    <source>
        <dbReference type="Proteomes" id="UP001434883"/>
    </source>
</evidence>
<dbReference type="Proteomes" id="UP001434883">
    <property type="component" value="Unassembled WGS sequence"/>
</dbReference>
<accession>A0ABV0S1Y0</accession>
<proteinExistence type="predicted"/>
<reference evidence="1 2" key="1">
    <citation type="submission" date="2021-06" db="EMBL/GenBank/DDBJ databases">
        <authorList>
            <person name="Palmer J.M."/>
        </authorList>
    </citation>
    <scope>NUCLEOTIDE SEQUENCE [LARGE SCALE GENOMIC DNA]</scope>
    <source>
        <strain evidence="1 2">XC_2019</strain>
        <tissue evidence="1">Muscle</tissue>
    </source>
</reference>
<dbReference type="EMBL" id="JAHRIN010062304">
    <property type="protein sequence ID" value="MEQ2213547.1"/>
    <property type="molecule type" value="Genomic_DNA"/>
</dbReference>
<keyword evidence="2" id="KW-1185">Reference proteome</keyword>
<organism evidence="1 2">
    <name type="scientific">Xenoophorus captivus</name>
    <dbReference type="NCBI Taxonomy" id="1517983"/>
    <lineage>
        <taxon>Eukaryota</taxon>
        <taxon>Metazoa</taxon>
        <taxon>Chordata</taxon>
        <taxon>Craniata</taxon>
        <taxon>Vertebrata</taxon>
        <taxon>Euteleostomi</taxon>
        <taxon>Actinopterygii</taxon>
        <taxon>Neopterygii</taxon>
        <taxon>Teleostei</taxon>
        <taxon>Neoteleostei</taxon>
        <taxon>Acanthomorphata</taxon>
        <taxon>Ovalentaria</taxon>
        <taxon>Atherinomorphae</taxon>
        <taxon>Cyprinodontiformes</taxon>
        <taxon>Goodeidae</taxon>
        <taxon>Xenoophorus</taxon>
    </lineage>
</organism>
<comment type="caution">
    <text evidence="1">The sequence shown here is derived from an EMBL/GenBank/DDBJ whole genome shotgun (WGS) entry which is preliminary data.</text>
</comment>